<feature type="region of interest" description="Disordered" evidence="3">
    <location>
        <begin position="270"/>
        <end position="352"/>
    </location>
</feature>
<keyword evidence="6" id="KW-1185">Reference proteome</keyword>
<dbReference type="GO" id="GO:0003723">
    <property type="term" value="F:RNA binding"/>
    <property type="evidence" value="ECO:0007669"/>
    <property type="project" value="UniProtKB-UniRule"/>
</dbReference>
<dbReference type="InterPro" id="IPR034772">
    <property type="entry name" value="CPSF6/7"/>
</dbReference>
<feature type="compositionally biased region" description="Gly residues" evidence="3">
    <location>
        <begin position="159"/>
        <end position="193"/>
    </location>
</feature>
<accession>A0A4P9XPY2</accession>
<proteinExistence type="inferred from homology"/>
<evidence type="ECO:0000259" key="4">
    <source>
        <dbReference type="PROSITE" id="PS50102"/>
    </source>
</evidence>
<dbReference type="InterPro" id="IPR035979">
    <property type="entry name" value="RBD_domain_sf"/>
</dbReference>
<dbReference type="GO" id="GO:0005634">
    <property type="term" value="C:nucleus"/>
    <property type="evidence" value="ECO:0007669"/>
    <property type="project" value="UniProtKB-SubCell"/>
</dbReference>
<dbReference type="EMBL" id="KZ992640">
    <property type="protein sequence ID" value="RKP08084.1"/>
    <property type="molecule type" value="Genomic_DNA"/>
</dbReference>
<dbReference type="AlphaFoldDB" id="A0A4P9XPY2"/>
<dbReference type="PROSITE" id="PS50102">
    <property type="entry name" value="RRM"/>
    <property type="match status" value="1"/>
</dbReference>
<dbReference type="GO" id="GO:0006397">
    <property type="term" value="P:mRNA processing"/>
    <property type="evidence" value="ECO:0007669"/>
    <property type="project" value="UniProtKB-KW"/>
</dbReference>
<keyword evidence="2" id="KW-0694">RNA-binding</keyword>
<dbReference type="Gene3D" id="3.30.70.330">
    <property type="match status" value="1"/>
</dbReference>
<dbReference type="STRING" id="78915.A0A4P9XPY2"/>
<organism evidence="5 6">
    <name type="scientific">Thamnocephalis sphaerospora</name>
    <dbReference type="NCBI Taxonomy" id="78915"/>
    <lineage>
        <taxon>Eukaryota</taxon>
        <taxon>Fungi</taxon>
        <taxon>Fungi incertae sedis</taxon>
        <taxon>Zoopagomycota</taxon>
        <taxon>Zoopagomycotina</taxon>
        <taxon>Zoopagomycetes</taxon>
        <taxon>Zoopagales</taxon>
        <taxon>Sigmoideomycetaceae</taxon>
        <taxon>Thamnocephalis</taxon>
    </lineage>
</organism>
<evidence type="ECO:0000256" key="2">
    <source>
        <dbReference type="PROSITE-ProRule" id="PRU00176"/>
    </source>
</evidence>
<evidence type="ECO:0000256" key="3">
    <source>
        <dbReference type="SAM" id="MobiDB-lite"/>
    </source>
</evidence>
<dbReference type="InterPro" id="IPR012677">
    <property type="entry name" value="Nucleotide-bd_a/b_plait_sf"/>
</dbReference>
<feature type="compositionally biased region" description="Basic residues" evidence="3">
    <location>
        <begin position="323"/>
        <end position="336"/>
    </location>
</feature>
<name>A0A4P9XPY2_9FUNG</name>
<feature type="compositionally biased region" description="Basic and acidic residues" evidence="3">
    <location>
        <begin position="337"/>
        <end position="352"/>
    </location>
</feature>
<feature type="domain" description="RRM" evidence="4">
    <location>
        <begin position="54"/>
        <end position="134"/>
    </location>
</feature>
<evidence type="ECO:0000313" key="6">
    <source>
        <dbReference type="Proteomes" id="UP000271241"/>
    </source>
</evidence>
<gene>
    <name evidence="5" type="ORF">THASP1DRAFT_30113</name>
</gene>
<feature type="region of interest" description="Disordered" evidence="3">
    <location>
        <begin position="24"/>
        <end position="46"/>
    </location>
</feature>
<feature type="region of interest" description="Disordered" evidence="3">
    <location>
        <begin position="148"/>
        <end position="193"/>
    </location>
</feature>
<reference evidence="6" key="1">
    <citation type="journal article" date="2018" name="Nat. Microbiol.">
        <title>Leveraging single-cell genomics to expand the fungal tree of life.</title>
        <authorList>
            <person name="Ahrendt S.R."/>
            <person name="Quandt C.A."/>
            <person name="Ciobanu D."/>
            <person name="Clum A."/>
            <person name="Salamov A."/>
            <person name="Andreopoulos B."/>
            <person name="Cheng J.F."/>
            <person name="Woyke T."/>
            <person name="Pelin A."/>
            <person name="Henrissat B."/>
            <person name="Reynolds N.K."/>
            <person name="Benny G.L."/>
            <person name="Smith M.E."/>
            <person name="James T.Y."/>
            <person name="Grigoriev I.V."/>
        </authorList>
    </citation>
    <scope>NUCLEOTIDE SEQUENCE [LARGE SCALE GENOMIC DNA]</scope>
    <source>
        <strain evidence="6">RSA 1356</strain>
    </source>
</reference>
<dbReference type="Proteomes" id="UP000271241">
    <property type="component" value="Unassembled WGS sequence"/>
</dbReference>
<evidence type="ECO:0000313" key="5">
    <source>
        <dbReference type="EMBL" id="RKP08084.1"/>
    </source>
</evidence>
<dbReference type="Pfam" id="PF00076">
    <property type="entry name" value="RRM_1"/>
    <property type="match status" value="1"/>
</dbReference>
<dbReference type="InterPro" id="IPR000504">
    <property type="entry name" value="RRM_dom"/>
</dbReference>
<sequence>MADEGFDIYDDAFGDDDQLMTSTLDGDAGVGKETPSTGTLQRTDDAEDDMFDNFGGIDDTVKWTSEDDLRNIAKEAGVGQQVKDVVFQEHRNNGKSKGVAYMEFTAVEAAEVMKTVLDATELDGKRPLVNYTRAAGNPFRGMGKDMDGRHKRHHNHGNMSGGGGGGSNGTGGGGGNMGRAGGNSGLMQRAGGGASMMPGGFSGMVPPGAAAGSPFTSQGMPGANFLAPPQMMMGAQHFAAAAAMAAAAAAASGNNPWVNMQMMQNAHTMARSGFTPGPQFNAGFDQKNMYSGGGSGNNSNSKDDSAPAGSRGSGGGRDGHQHNHEHRSRGGHGVKRRAVDEGDNGGRRDRRR</sequence>
<comment type="similarity">
    <text evidence="1">Belongs to the RRM CPSF6/7 family.</text>
</comment>
<evidence type="ECO:0000256" key="1">
    <source>
        <dbReference type="ARBA" id="ARBA00006265"/>
    </source>
</evidence>
<dbReference type="SUPFAM" id="SSF54928">
    <property type="entry name" value="RNA-binding domain, RBD"/>
    <property type="match status" value="1"/>
</dbReference>
<protein>
    <recommendedName>
        <fullName evidence="4">RRM domain-containing protein</fullName>
    </recommendedName>
</protein>
<dbReference type="PANTHER" id="PTHR23204">
    <property type="entry name" value="CLEAVAGE AND POLYADENYLATION SPECIFIC FACTOR"/>
    <property type="match status" value="1"/>
</dbReference>
<dbReference type="OrthoDB" id="10065185at2759"/>